<dbReference type="EMBL" id="JAROKS010000020">
    <property type="protein sequence ID" value="KAK1791960.1"/>
    <property type="molecule type" value="Genomic_DNA"/>
</dbReference>
<keyword evidence="2" id="KW-1185">Reference proteome</keyword>
<evidence type="ECO:0000313" key="1">
    <source>
        <dbReference type="EMBL" id="KAK1791960.1"/>
    </source>
</evidence>
<accession>A0AAD8Z602</accession>
<comment type="caution">
    <text evidence="1">The sequence shown here is derived from an EMBL/GenBank/DDBJ whole genome shotgun (WGS) entry which is preliminary data.</text>
</comment>
<reference evidence="1" key="1">
    <citation type="submission" date="2023-03" db="EMBL/GenBank/DDBJ databases">
        <title>Electrophorus voltai genome.</title>
        <authorList>
            <person name="Bian C."/>
        </authorList>
    </citation>
    <scope>NUCLEOTIDE SEQUENCE</scope>
    <source>
        <strain evidence="1">CB-2022</strain>
        <tissue evidence="1">Muscle</tissue>
    </source>
</reference>
<proteinExistence type="predicted"/>
<dbReference type="AlphaFoldDB" id="A0AAD8Z602"/>
<evidence type="ECO:0008006" key="3">
    <source>
        <dbReference type="Google" id="ProtNLM"/>
    </source>
</evidence>
<name>A0AAD8Z602_9TELE</name>
<sequence>MVVGLISNDDDSAYKEEVNQLLVWCDNNNLSLNVNKTKEIIVDFRRKYMVCSCGQASGPVGPASADHPDLPDLLLLNTVTAPPDSPDPPPLNTAAVPPDPPVPVPGVEEVTSQVPVPCARPVPVVAPENSPVPQKAATAISSVSYVFKDLPLDSQASCSLPVPPWHVSPVSHMPPVSPWLPVLGFVHVPVYTSIPVFCYHHEICYPALWHECSITCSSTRTHACANQLLDVLDAQAEAIAQVMHIDMKDMATTCCTR</sequence>
<dbReference type="Proteomes" id="UP001239994">
    <property type="component" value="Unassembled WGS sequence"/>
</dbReference>
<evidence type="ECO:0000313" key="2">
    <source>
        <dbReference type="Proteomes" id="UP001239994"/>
    </source>
</evidence>
<protein>
    <recommendedName>
        <fullName evidence="3">Reverse transcriptase domain-containing protein</fullName>
    </recommendedName>
</protein>
<organism evidence="1 2">
    <name type="scientific">Electrophorus voltai</name>
    <dbReference type="NCBI Taxonomy" id="2609070"/>
    <lineage>
        <taxon>Eukaryota</taxon>
        <taxon>Metazoa</taxon>
        <taxon>Chordata</taxon>
        <taxon>Craniata</taxon>
        <taxon>Vertebrata</taxon>
        <taxon>Euteleostomi</taxon>
        <taxon>Actinopterygii</taxon>
        <taxon>Neopterygii</taxon>
        <taxon>Teleostei</taxon>
        <taxon>Ostariophysi</taxon>
        <taxon>Gymnotiformes</taxon>
        <taxon>Gymnotoidei</taxon>
        <taxon>Gymnotidae</taxon>
        <taxon>Electrophorus</taxon>
    </lineage>
</organism>
<gene>
    <name evidence="1" type="ORF">P4O66_013937</name>
</gene>